<dbReference type="VEuPathDB" id="VectorBase:AMAM009443"/>
<name>A0A182SM09_9DIPT</name>
<sequence length="168" mass="17944">PVEVFAVNIPVTGVLLNKTTATLALGNSETLVPTIAPATATNRAVTWTTSDATKVMVNSAGKITALGEYGLMAGKKLNLKALASAPMAGFRTKTVTVEEWEGATVVLREPSGAAWVEWRQIITPQEAATYNAQGGKVDLADALIKWGGQPEEESEWDEMEARFKQLAQ</sequence>
<dbReference type="InterPro" id="IPR038556">
    <property type="entry name" value="TAC_Gp13-like_sf"/>
</dbReference>
<accession>A0A182SM09</accession>
<protein>
    <submittedName>
        <fullName evidence="2">BIG2 domain-containing protein</fullName>
    </submittedName>
</protein>
<proteinExistence type="predicted"/>
<dbReference type="EnsemblMetazoa" id="AMAM009443-RA">
    <property type="protein sequence ID" value="AMAM009443-PA"/>
    <property type="gene ID" value="AMAM009443"/>
</dbReference>
<dbReference type="InterPro" id="IPR003343">
    <property type="entry name" value="Big_2"/>
</dbReference>
<feature type="domain" description="BIG2" evidence="1">
    <location>
        <begin position="10"/>
        <end position="66"/>
    </location>
</feature>
<evidence type="ECO:0000313" key="3">
    <source>
        <dbReference type="Proteomes" id="UP000075901"/>
    </source>
</evidence>
<organism evidence="2 3">
    <name type="scientific">Anopheles maculatus</name>
    <dbReference type="NCBI Taxonomy" id="74869"/>
    <lineage>
        <taxon>Eukaryota</taxon>
        <taxon>Metazoa</taxon>
        <taxon>Ecdysozoa</taxon>
        <taxon>Arthropoda</taxon>
        <taxon>Hexapoda</taxon>
        <taxon>Insecta</taxon>
        <taxon>Pterygota</taxon>
        <taxon>Neoptera</taxon>
        <taxon>Endopterygota</taxon>
        <taxon>Diptera</taxon>
        <taxon>Nematocera</taxon>
        <taxon>Culicoidea</taxon>
        <taxon>Culicidae</taxon>
        <taxon>Anophelinae</taxon>
        <taxon>Anopheles</taxon>
        <taxon>Anopheles maculatus group</taxon>
    </lineage>
</organism>
<dbReference type="AlphaFoldDB" id="A0A182SM09"/>
<reference evidence="3" key="1">
    <citation type="submission" date="2013-09" db="EMBL/GenBank/DDBJ databases">
        <title>The Genome Sequence of Anopheles maculatus species B.</title>
        <authorList>
            <consortium name="The Broad Institute Genomics Platform"/>
            <person name="Neafsey D.E."/>
            <person name="Besansky N."/>
            <person name="Howell P."/>
            <person name="Walton C."/>
            <person name="Young S.K."/>
            <person name="Zeng Q."/>
            <person name="Gargeya S."/>
            <person name="Fitzgerald M."/>
            <person name="Haas B."/>
            <person name="Abouelleil A."/>
            <person name="Allen A.W."/>
            <person name="Alvarado L."/>
            <person name="Arachchi H.M."/>
            <person name="Berlin A.M."/>
            <person name="Chapman S.B."/>
            <person name="Gainer-Dewar J."/>
            <person name="Goldberg J."/>
            <person name="Griggs A."/>
            <person name="Gujja S."/>
            <person name="Hansen M."/>
            <person name="Howarth C."/>
            <person name="Imamovic A."/>
            <person name="Ireland A."/>
            <person name="Larimer J."/>
            <person name="McCowan C."/>
            <person name="Murphy C."/>
            <person name="Pearson M."/>
            <person name="Poon T.W."/>
            <person name="Priest M."/>
            <person name="Roberts A."/>
            <person name="Saif S."/>
            <person name="Shea T."/>
            <person name="Sisk P."/>
            <person name="Sykes S."/>
            <person name="Wortman J."/>
            <person name="Nusbaum C."/>
            <person name="Birren B."/>
        </authorList>
    </citation>
    <scope>NUCLEOTIDE SEQUENCE [LARGE SCALE GENOMIC DNA]</scope>
    <source>
        <strain evidence="3">maculatus3</strain>
    </source>
</reference>
<dbReference type="Pfam" id="PF06222">
    <property type="entry name" value="Phage_TAC_1"/>
    <property type="match status" value="1"/>
</dbReference>
<reference evidence="2" key="2">
    <citation type="submission" date="2020-05" db="UniProtKB">
        <authorList>
            <consortium name="EnsemblMetazoa"/>
        </authorList>
    </citation>
    <scope>IDENTIFICATION</scope>
    <source>
        <strain evidence="2">maculatus3</strain>
    </source>
</reference>
<dbReference type="Gene3D" id="3.30.2220.20">
    <property type="entry name" value="Phage tail assembly chaperone gp13-like"/>
    <property type="match status" value="1"/>
</dbReference>
<dbReference type="SUPFAM" id="SSF49373">
    <property type="entry name" value="Invasin/intimin cell-adhesion fragments"/>
    <property type="match status" value="1"/>
</dbReference>
<dbReference type="InterPro" id="IPR008964">
    <property type="entry name" value="Invasin/intimin_cell_adhesion"/>
</dbReference>
<dbReference type="InterPro" id="IPR010411">
    <property type="entry name" value="TAC_Gp13-like"/>
</dbReference>
<evidence type="ECO:0000259" key="1">
    <source>
        <dbReference type="Pfam" id="PF02368"/>
    </source>
</evidence>
<dbReference type="Pfam" id="PF02368">
    <property type="entry name" value="Big_2"/>
    <property type="match status" value="1"/>
</dbReference>
<evidence type="ECO:0000313" key="2">
    <source>
        <dbReference type="EnsemblMetazoa" id="AMAM009443-PA"/>
    </source>
</evidence>
<dbReference type="Proteomes" id="UP000075901">
    <property type="component" value="Unassembled WGS sequence"/>
</dbReference>
<keyword evidence="3" id="KW-1185">Reference proteome</keyword>